<evidence type="ECO:0008006" key="4">
    <source>
        <dbReference type="Google" id="ProtNLM"/>
    </source>
</evidence>
<protein>
    <recommendedName>
        <fullName evidence="4">Secreted protein</fullName>
    </recommendedName>
</protein>
<name>A0ABR2QVT4_9ROSI</name>
<keyword evidence="3" id="KW-1185">Reference proteome</keyword>
<feature type="region of interest" description="Disordered" evidence="1">
    <location>
        <begin position="36"/>
        <end position="72"/>
    </location>
</feature>
<evidence type="ECO:0000313" key="3">
    <source>
        <dbReference type="Proteomes" id="UP001396334"/>
    </source>
</evidence>
<gene>
    <name evidence="2" type="ORF">V6N11_042238</name>
</gene>
<accession>A0ABR2QVT4</accession>
<evidence type="ECO:0000313" key="2">
    <source>
        <dbReference type="EMBL" id="KAK9004782.1"/>
    </source>
</evidence>
<proteinExistence type="predicted"/>
<reference evidence="2 3" key="1">
    <citation type="journal article" date="2024" name="G3 (Bethesda)">
        <title>Genome assembly of Hibiscus sabdariffa L. provides insights into metabolisms of medicinal natural products.</title>
        <authorList>
            <person name="Kim T."/>
        </authorList>
    </citation>
    <scope>NUCLEOTIDE SEQUENCE [LARGE SCALE GENOMIC DNA]</scope>
    <source>
        <strain evidence="2">TK-2024</strain>
        <tissue evidence="2">Old leaves</tissue>
    </source>
</reference>
<sequence length="72" mass="8124">MRLRSPLLWPKLLFETSACGEAASLVSVARAQNCPDDWDQRDARCSPDMLPPPRPRTRPSDSRSDDWQLAAD</sequence>
<comment type="caution">
    <text evidence="2">The sequence shown here is derived from an EMBL/GenBank/DDBJ whole genome shotgun (WGS) entry which is preliminary data.</text>
</comment>
<organism evidence="2 3">
    <name type="scientific">Hibiscus sabdariffa</name>
    <name type="common">roselle</name>
    <dbReference type="NCBI Taxonomy" id="183260"/>
    <lineage>
        <taxon>Eukaryota</taxon>
        <taxon>Viridiplantae</taxon>
        <taxon>Streptophyta</taxon>
        <taxon>Embryophyta</taxon>
        <taxon>Tracheophyta</taxon>
        <taxon>Spermatophyta</taxon>
        <taxon>Magnoliopsida</taxon>
        <taxon>eudicotyledons</taxon>
        <taxon>Gunneridae</taxon>
        <taxon>Pentapetalae</taxon>
        <taxon>rosids</taxon>
        <taxon>malvids</taxon>
        <taxon>Malvales</taxon>
        <taxon>Malvaceae</taxon>
        <taxon>Malvoideae</taxon>
        <taxon>Hibiscus</taxon>
    </lineage>
</organism>
<dbReference type="Proteomes" id="UP001396334">
    <property type="component" value="Unassembled WGS sequence"/>
</dbReference>
<dbReference type="EMBL" id="JBBPBN010000030">
    <property type="protein sequence ID" value="KAK9004782.1"/>
    <property type="molecule type" value="Genomic_DNA"/>
</dbReference>
<evidence type="ECO:0000256" key="1">
    <source>
        <dbReference type="SAM" id="MobiDB-lite"/>
    </source>
</evidence>